<keyword evidence="1 2" id="KW-0694">RNA-binding</keyword>
<dbReference type="InterPro" id="IPR001890">
    <property type="entry name" value="RNA-binding_CRM"/>
</dbReference>
<sequence>MDTQALRKRAHDLDVTVWVGKSGVGAVVDELDDQLGDRELVKVKFLRAARGGTDVETLAADLADRVDADVVETRGNTAVLYR</sequence>
<dbReference type="PROSITE" id="PS51295">
    <property type="entry name" value="CRM"/>
    <property type="match status" value="1"/>
</dbReference>
<dbReference type="InterPro" id="IPR051925">
    <property type="entry name" value="RNA-binding_domain"/>
</dbReference>
<dbReference type="PANTHER" id="PTHR40065:SF3">
    <property type="entry name" value="RNA-BINDING PROTEIN YHBY"/>
    <property type="match status" value="1"/>
</dbReference>
<organism evidence="4 5">
    <name type="scientific">Haloplanus rubicundus</name>
    <dbReference type="NCBI Taxonomy" id="1547898"/>
    <lineage>
        <taxon>Archaea</taxon>
        <taxon>Methanobacteriati</taxon>
        <taxon>Methanobacteriota</taxon>
        <taxon>Stenosarchaea group</taxon>
        <taxon>Halobacteria</taxon>
        <taxon>Halobacteriales</taxon>
        <taxon>Haloferacaceae</taxon>
        <taxon>Haloplanus</taxon>
    </lineage>
</organism>
<dbReference type="OrthoDB" id="30785at2157"/>
<dbReference type="SMART" id="SM01103">
    <property type="entry name" value="CRS1_YhbY"/>
    <property type="match status" value="1"/>
</dbReference>
<proteinExistence type="predicted"/>
<dbReference type="Proteomes" id="UP000253273">
    <property type="component" value="Chromosome"/>
</dbReference>
<keyword evidence="5" id="KW-1185">Reference proteome</keyword>
<reference evidence="4 5" key="1">
    <citation type="submission" date="2018-07" db="EMBL/GenBank/DDBJ databases">
        <title>Genome sequences of Haloplanus sp. CBA1113.</title>
        <authorList>
            <person name="Kim Y.B."/>
            <person name="Roh S.W."/>
        </authorList>
    </citation>
    <scope>NUCLEOTIDE SEQUENCE [LARGE SCALE GENOMIC DNA]</scope>
    <source>
        <strain evidence="4 5">CBA1113</strain>
    </source>
</reference>
<dbReference type="GeneID" id="37283492"/>
<dbReference type="EMBL" id="CP031150">
    <property type="protein sequence ID" value="AXG06525.1"/>
    <property type="molecule type" value="Genomic_DNA"/>
</dbReference>
<dbReference type="Pfam" id="PF01985">
    <property type="entry name" value="CRS1_YhbY"/>
    <property type="match status" value="1"/>
</dbReference>
<evidence type="ECO:0000256" key="2">
    <source>
        <dbReference type="PROSITE-ProRule" id="PRU00626"/>
    </source>
</evidence>
<dbReference type="InterPro" id="IPR035920">
    <property type="entry name" value="YhbY-like_sf"/>
</dbReference>
<feature type="domain" description="CRM" evidence="3">
    <location>
        <begin position="1"/>
        <end position="82"/>
    </location>
</feature>
<protein>
    <submittedName>
        <fullName evidence="4">RNA-binding protein</fullName>
    </submittedName>
</protein>
<gene>
    <name evidence="4" type="ORF">DU500_08865</name>
</gene>
<dbReference type="KEGG" id="haj:DU500_08865"/>
<name>A0A345E2V3_9EURY</name>
<evidence type="ECO:0000256" key="1">
    <source>
        <dbReference type="ARBA" id="ARBA00022884"/>
    </source>
</evidence>
<dbReference type="RefSeq" id="WP_114585663.1">
    <property type="nucleotide sequence ID" value="NZ_CP031150.1"/>
</dbReference>
<evidence type="ECO:0000313" key="5">
    <source>
        <dbReference type="Proteomes" id="UP000253273"/>
    </source>
</evidence>
<evidence type="ECO:0000259" key="3">
    <source>
        <dbReference type="PROSITE" id="PS51295"/>
    </source>
</evidence>
<dbReference type="PANTHER" id="PTHR40065">
    <property type="entry name" value="RNA-BINDING PROTEIN YHBY"/>
    <property type="match status" value="1"/>
</dbReference>
<dbReference type="SUPFAM" id="SSF75471">
    <property type="entry name" value="YhbY-like"/>
    <property type="match status" value="1"/>
</dbReference>
<dbReference type="Gene3D" id="3.30.110.60">
    <property type="entry name" value="YhbY-like"/>
    <property type="match status" value="1"/>
</dbReference>
<dbReference type="AlphaFoldDB" id="A0A345E2V3"/>
<evidence type="ECO:0000313" key="4">
    <source>
        <dbReference type="EMBL" id="AXG06525.1"/>
    </source>
</evidence>
<dbReference type="GO" id="GO:0003723">
    <property type="term" value="F:RNA binding"/>
    <property type="evidence" value="ECO:0007669"/>
    <property type="project" value="UniProtKB-UniRule"/>
</dbReference>
<accession>A0A345E2V3</accession>